<dbReference type="SUPFAM" id="SSF46689">
    <property type="entry name" value="Homeodomain-like"/>
    <property type="match status" value="1"/>
</dbReference>
<dbReference type="Pfam" id="PF01418">
    <property type="entry name" value="HTH_6"/>
    <property type="match status" value="1"/>
</dbReference>
<accession>A0AB39US42</accession>
<dbReference type="InterPro" id="IPR000281">
    <property type="entry name" value="HTH_RpiR"/>
</dbReference>
<dbReference type="InterPro" id="IPR047640">
    <property type="entry name" value="RpiR-like"/>
</dbReference>
<evidence type="ECO:0000256" key="2">
    <source>
        <dbReference type="ARBA" id="ARBA00023125"/>
    </source>
</evidence>
<evidence type="ECO:0000259" key="4">
    <source>
        <dbReference type="PROSITE" id="PS51071"/>
    </source>
</evidence>
<dbReference type="PROSITE" id="PS51464">
    <property type="entry name" value="SIS"/>
    <property type="match status" value="1"/>
</dbReference>
<keyword evidence="1" id="KW-0805">Transcription regulation</keyword>
<feature type="domain" description="HTH rpiR-type" evidence="4">
    <location>
        <begin position="5"/>
        <end position="81"/>
    </location>
</feature>
<feature type="domain" description="SIS" evidence="5">
    <location>
        <begin position="125"/>
        <end position="264"/>
    </location>
</feature>
<name>A0AB39US42_9GAMM</name>
<dbReference type="PROSITE" id="PS51071">
    <property type="entry name" value="HTH_RPIR"/>
    <property type="match status" value="1"/>
</dbReference>
<dbReference type="PANTHER" id="PTHR30514">
    <property type="entry name" value="GLUCOKINASE"/>
    <property type="match status" value="1"/>
</dbReference>
<evidence type="ECO:0000256" key="3">
    <source>
        <dbReference type="ARBA" id="ARBA00023163"/>
    </source>
</evidence>
<keyword evidence="2" id="KW-0238">DNA-binding</keyword>
<reference evidence="6" key="1">
    <citation type="submission" date="2024-05" db="EMBL/GenBank/DDBJ databases">
        <title>Genome sequencing of novel strain.</title>
        <authorList>
            <person name="Ganbat D."/>
            <person name="Ganbat S."/>
            <person name="Lee S.-J."/>
        </authorList>
    </citation>
    <scope>NUCLEOTIDE SEQUENCE</scope>
    <source>
        <strain evidence="6">SMD15-11</strain>
    </source>
</reference>
<dbReference type="GO" id="GO:0003700">
    <property type="term" value="F:DNA-binding transcription factor activity"/>
    <property type="evidence" value="ECO:0007669"/>
    <property type="project" value="InterPro"/>
</dbReference>
<dbReference type="SUPFAM" id="SSF53697">
    <property type="entry name" value="SIS domain"/>
    <property type="match status" value="1"/>
</dbReference>
<dbReference type="AlphaFoldDB" id="A0AB39US42"/>
<dbReference type="PANTHER" id="PTHR30514:SF1">
    <property type="entry name" value="HTH-TYPE TRANSCRIPTIONAL REGULATOR HEXR-RELATED"/>
    <property type="match status" value="1"/>
</dbReference>
<organism evidence="6">
    <name type="scientific">Thermohahella caldifontis</name>
    <dbReference type="NCBI Taxonomy" id="3142973"/>
    <lineage>
        <taxon>Bacteria</taxon>
        <taxon>Pseudomonadati</taxon>
        <taxon>Pseudomonadota</taxon>
        <taxon>Gammaproteobacteria</taxon>
        <taxon>Oceanospirillales</taxon>
        <taxon>Hahellaceae</taxon>
        <taxon>Thermohahella</taxon>
    </lineage>
</organism>
<evidence type="ECO:0000313" key="6">
    <source>
        <dbReference type="EMBL" id="XDT70960.1"/>
    </source>
</evidence>
<keyword evidence="3" id="KW-0804">Transcription</keyword>
<evidence type="ECO:0000256" key="1">
    <source>
        <dbReference type="ARBA" id="ARBA00023015"/>
    </source>
</evidence>
<dbReference type="Gene3D" id="3.40.50.10490">
    <property type="entry name" value="Glucose-6-phosphate isomerase like protein, domain 1"/>
    <property type="match status" value="1"/>
</dbReference>
<dbReference type="InterPro" id="IPR036388">
    <property type="entry name" value="WH-like_DNA-bd_sf"/>
</dbReference>
<dbReference type="CDD" id="cd05013">
    <property type="entry name" value="SIS_RpiR"/>
    <property type="match status" value="1"/>
</dbReference>
<dbReference type="InterPro" id="IPR046348">
    <property type="entry name" value="SIS_dom_sf"/>
</dbReference>
<evidence type="ECO:0000259" key="5">
    <source>
        <dbReference type="PROSITE" id="PS51464"/>
    </source>
</evidence>
<dbReference type="KEGG" id="tcd:AAIA72_09060"/>
<dbReference type="Gene3D" id="1.10.10.10">
    <property type="entry name" value="Winged helix-like DNA-binding domain superfamily/Winged helix DNA-binding domain"/>
    <property type="match status" value="1"/>
</dbReference>
<dbReference type="GO" id="GO:0003677">
    <property type="term" value="F:DNA binding"/>
    <property type="evidence" value="ECO:0007669"/>
    <property type="project" value="UniProtKB-KW"/>
</dbReference>
<proteinExistence type="predicted"/>
<dbReference type="InterPro" id="IPR001347">
    <property type="entry name" value="SIS_dom"/>
</dbReference>
<dbReference type="EMBL" id="CP154858">
    <property type="protein sequence ID" value="XDT70960.1"/>
    <property type="molecule type" value="Genomic_DNA"/>
</dbReference>
<dbReference type="RefSeq" id="WP_369600001.1">
    <property type="nucleotide sequence ID" value="NZ_CP154858.1"/>
</dbReference>
<dbReference type="Pfam" id="PF01380">
    <property type="entry name" value="SIS"/>
    <property type="match status" value="1"/>
</dbReference>
<dbReference type="InterPro" id="IPR009057">
    <property type="entry name" value="Homeodomain-like_sf"/>
</dbReference>
<gene>
    <name evidence="6" type="ORF">AAIA72_09060</name>
</gene>
<dbReference type="InterPro" id="IPR035472">
    <property type="entry name" value="RpiR-like_SIS"/>
</dbReference>
<dbReference type="GO" id="GO:0097367">
    <property type="term" value="F:carbohydrate derivative binding"/>
    <property type="evidence" value="ECO:0007669"/>
    <property type="project" value="InterPro"/>
</dbReference>
<dbReference type="PROSITE" id="PS00356">
    <property type="entry name" value="HTH_LACI_1"/>
    <property type="match status" value="1"/>
</dbReference>
<sequence>MDTPQDILGWLNQHEQTLRKSERKVAEYVRRHPQDVIHMRIVDLATEAHVSEPTIVRFCRALGYASFQKFKVNLAQQLVQAQAPVIYPVQPGDTIDRIGEKVIQGIQHALARLLMDLDWKSMQAAADAIRDSRRLLLYGFGASGAVAQDAQQKFFRLKLDTLACHDPDTQVMAAALLDEQDVVLAISHSGRNRNLLEACRKVRESGARLITLCPASCPLASLADILLAVRVSEDTETFTPLASRLIHLAVLDILATELYMQMGEPAETQLRRVKDNLRTLRWQGDA</sequence>
<protein>
    <submittedName>
        <fullName evidence="6">MurR/RpiR family transcriptional regulator</fullName>
    </submittedName>
</protein>
<dbReference type="GO" id="GO:1901135">
    <property type="term" value="P:carbohydrate derivative metabolic process"/>
    <property type="evidence" value="ECO:0007669"/>
    <property type="project" value="InterPro"/>
</dbReference>